<sequence>MDRSRRYQPSDLMQRRARATEPSLPKQPSGGASSDPGRVVCPCLKSHVPSPMPSPEDVHQLRCFNSSDSPSRPMGTVSNLKLHVGRLFKPATHGSAPSPSPPSSQTSIPPWNPARRIVTFVCLVSLICTAIIVAVVVAAVLLSKHVMQAPRPQRYRKLQFNAAVEVVPKPQNLVDRTNTIVVHRKSPAAWQSQSRQLQSLLDSYRTKGPCDPGGACSFPVGLVSENCSATDHFGYRTGAPCVALVFRKVQDWTPQPFTKEDLASPAVPEDVRAGYDPGLLFVSCKSEHINRDIDIRYSPYHGFPVRFFPAREGRLPPLLMLHFPNPPLKTEVWVTCRFWAKNLDQTGMLTREQEAAIAAAAQMNLLTKVTEMCDSVMQRLAHTPGQQETPPREPRPHLTVPVYTGYDDVKSVADFLGEQQTYHLASGASEAFIVDRIVPLALQASARCWLGSQAPFTSLADFQTRLKEEFLPAGYATQILRELEAGTQHPDESLVRADPKSPESDRVARVRRQCHPRYHVYLINRTFETLEELARGARFIEEALHAERNYVPPPPAKYALEPACAWRSPEASTQVDCPNETSLPHHVNQESWRDMHGDLPSGISVPGGHSEAREGFGRGSPRQVGAGAQRRSPPKRTIFISLLLQVLANAGTVRSQTRSPGALTPAATEQALPTTASRKPARCGWPKQATVVGLLLPLRAARPSPKPVSKTSGHYKREVAQDGGKGPEPEQPGKLLRPATLKPDSPSPTAVTVPGSCQAAAQIPSFPRPLTPWRYVSISAPLTRSVQGQQGRQGAEASGRGSASLRLLTSEAIQVATKFRQEFELSAILQDFEVSRERLGLAVLGCSASRFTAAAKMATVGPTYVDGKAAMMVDGDVLSPDEAGATAGWQVVGAPRKGARSELDSARDSKGPRRNLFKKILNSSRMPRLPKDETKVIIRPGGGINLLATPRAVITTAIVQAAGIPAEKWGLLTLCPNVRQNIVVASSKDQGIIQALLGVDSITLGERPRPTNAYVAAPHDTAKGVIKGIPTSETAEEIRRKLVTDRNPTVVDAHRLGNTTVVIVLFQGDRVPYSVIYGHTILECRLYRKQVDKCWKCGRVGHRQDVCPDPTNKICGKCGMKGDPEGHPCTPKCILCGGAHESASKECPARFRTPYIIKKRQYETWQLPRAIFKEEDFPHLGGSDVPKQPQLKITVTIHIENQNELGIVLQHLPQRWRSPARKRHVLVGDVNAPHPDWGYKYISPKGNFLRNKIQSLNLNLLNDFTHPTRVGNSICSDTSPDLSMCLNAHNPSWLNLWEELGSDHRIIETTVWRSGKRDDYPQRKIPFTDWDSFRTTRSDRPPTELTNLDEWAHSLLEDHKSNPTLENDVPNEAEGQLDTRLRTLLQAKHSITSRWNKCRLKKSLRKKLAEINRKIEAHCATLRQQNWDRLCEETERNLHVLQDIGHIITNGVDRTAIPGVCLLDIRPLPRHMHPDEHQERRLARAKALTTIHNSNPKSFFTDVSEYPGMRTRFAIAVINGMGETVRQASTRAQSPSDAEEIAIALAYTIPTCEHILSDSKSAITNYARNWITKHTNTLLRKAHNPHRVTITWYPAHTQSSPADGNERAHQSARNLTRGELSSPNLPPEMTPCKTFKQTLEYYKHTRRKLRLPEKGLTRYQEVTFRRIQSDTLPTPARLRIFNPQINDRCRHCKEEKADLEHILSTCHPDIQNPHVQALVFRKCSIALKLNNEDGEPAQAPVREEVKEAQVFIIQHALKALAHHEPGLSSVPAASMGLARAALPARDFTLALAAIVRLHDVCRRRRTMAAAPGASKGGPHALPPLLPLLQPRVEVGRWLAEAVHDHRFTLTEAYGQDAEELY</sequence>
<reference evidence="1 2" key="1">
    <citation type="journal article" date="2020" name="Cell">
        <title>Large-Scale Comparative Analyses of Tick Genomes Elucidate Their Genetic Diversity and Vector Capacities.</title>
        <authorList>
            <consortium name="Tick Genome and Microbiome Consortium (TIGMIC)"/>
            <person name="Jia N."/>
            <person name="Wang J."/>
            <person name="Shi W."/>
            <person name="Du L."/>
            <person name="Sun Y."/>
            <person name="Zhan W."/>
            <person name="Jiang J.F."/>
            <person name="Wang Q."/>
            <person name="Zhang B."/>
            <person name="Ji P."/>
            <person name="Bell-Sakyi L."/>
            <person name="Cui X.M."/>
            <person name="Yuan T.T."/>
            <person name="Jiang B.G."/>
            <person name="Yang W.F."/>
            <person name="Lam T.T."/>
            <person name="Chang Q.C."/>
            <person name="Ding S.J."/>
            <person name="Wang X.J."/>
            <person name="Zhu J.G."/>
            <person name="Ruan X.D."/>
            <person name="Zhao L."/>
            <person name="Wei J.T."/>
            <person name="Ye R.Z."/>
            <person name="Que T.C."/>
            <person name="Du C.H."/>
            <person name="Zhou Y.H."/>
            <person name="Cheng J.X."/>
            <person name="Dai P.F."/>
            <person name="Guo W.B."/>
            <person name="Han X.H."/>
            <person name="Huang E.J."/>
            <person name="Li L.F."/>
            <person name="Wei W."/>
            <person name="Gao Y.C."/>
            <person name="Liu J.Z."/>
            <person name="Shao H.Z."/>
            <person name="Wang X."/>
            <person name="Wang C.C."/>
            <person name="Yang T.C."/>
            <person name="Huo Q.B."/>
            <person name="Li W."/>
            <person name="Chen H.Y."/>
            <person name="Chen S.E."/>
            <person name="Zhou L.G."/>
            <person name="Ni X.B."/>
            <person name="Tian J.H."/>
            <person name="Sheng Y."/>
            <person name="Liu T."/>
            <person name="Pan Y.S."/>
            <person name="Xia L.Y."/>
            <person name="Li J."/>
            <person name="Zhao F."/>
            <person name="Cao W.C."/>
        </authorList>
    </citation>
    <scope>NUCLEOTIDE SEQUENCE [LARGE SCALE GENOMIC DNA]</scope>
    <source>
        <strain evidence="1">Iper-2018</strain>
    </source>
</reference>
<evidence type="ECO:0000313" key="1">
    <source>
        <dbReference type="EMBL" id="KAG0426694.1"/>
    </source>
</evidence>
<comment type="caution">
    <text evidence="1">The sequence shown here is derived from an EMBL/GenBank/DDBJ whole genome shotgun (WGS) entry which is preliminary data.</text>
</comment>
<proteinExistence type="predicted"/>
<evidence type="ECO:0000313" key="2">
    <source>
        <dbReference type="Proteomes" id="UP000805193"/>
    </source>
</evidence>
<organism evidence="1 2">
    <name type="scientific">Ixodes persulcatus</name>
    <name type="common">Taiga tick</name>
    <dbReference type="NCBI Taxonomy" id="34615"/>
    <lineage>
        <taxon>Eukaryota</taxon>
        <taxon>Metazoa</taxon>
        <taxon>Ecdysozoa</taxon>
        <taxon>Arthropoda</taxon>
        <taxon>Chelicerata</taxon>
        <taxon>Arachnida</taxon>
        <taxon>Acari</taxon>
        <taxon>Parasitiformes</taxon>
        <taxon>Ixodida</taxon>
        <taxon>Ixodoidea</taxon>
        <taxon>Ixodidae</taxon>
        <taxon>Ixodinae</taxon>
        <taxon>Ixodes</taxon>
    </lineage>
</organism>
<gene>
    <name evidence="1" type="ORF">HPB47_026200</name>
</gene>
<dbReference type="EMBL" id="JABSTQ010009693">
    <property type="protein sequence ID" value="KAG0426694.1"/>
    <property type="molecule type" value="Genomic_DNA"/>
</dbReference>
<dbReference type="Proteomes" id="UP000805193">
    <property type="component" value="Unassembled WGS sequence"/>
</dbReference>
<accession>A0AC60PZC8</accession>
<name>A0AC60PZC8_IXOPE</name>
<protein>
    <submittedName>
        <fullName evidence="1">Uncharacterized protein</fullName>
    </submittedName>
</protein>
<keyword evidence="2" id="KW-1185">Reference proteome</keyword>